<keyword evidence="7 8" id="KW-0539">Nucleus</keyword>
<reference evidence="11 12" key="1">
    <citation type="submission" date="2017-03" db="EMBL/GenBank/DDBJ databases">
        <title>Genomes of endolithic fungi from Antarctica.</title>
        <authorList>
            <person name="Coleine C."/>
            <person name="Masonjones S."/>
            <person name="Stajich J.E."/>
        </authorList>
    </citation>
    <scope>NUCLEOTIDE SEQUENCE [LARGE SCALE GENOMIC DNA]</scope>
    <source>
        <strain evidence="11 12">CCFEE 6315</strain>
    </source>
</reference>
<dbReference type="InterPro" id="IPR050381">
    <property type="entry name" value="SLX1_endonuclease"/>
</dbReference>
<dbReference type="InterPro" id="IPR035901">
    <property type="entry name" value="GIY-YIG_endonuc_sf"/>
</dbReference>
<feature type="compositionally biased region" description="Acidic residues" evidence="9">
    <location>
        <begin position="391"/>
        <end position="404"/>
    </location>
</feature>
<dbReference type="CDD" id="cd10455">
    <property type="entry name" value="GIY-YIG_SLX1"/>
    <property type="match status" value="1"/>
</dbReference>
<feature type="compositionally biased region" description="Acidic residues" evidence="9">
    <location>
        <begin position="330"/>
        <end position="359"/>
    </location>
</feature>
<dbReference type="GO" id="GO:0017108">
    <property type="term" value="F:5'-flap endonuclease activity"/>
    <property type="evidence" value="ECO:0007669"/>
    <property type="project" value="InterPro"/>
</dbReference>
<dbReference type="FunFam" id="3.40.1440.10:FF:000006">
    <property type="entry name" value="Structure-specific endonuclease subunit SLX1"/>
    <property type="match status" value="1"/>
</dbReference>
<feature type="compositionally biased region" description="Polar residues" evidence="9">
    <location>
        <begin position="93"/>
        <end position="103"/>
    </location>
</feature>
<dbReference type="Pfam" id="PF21202">
    <property type="entry name" value="SLX1_C"/>
    <property type="match status" value="1"/>
</dbReference>
<dbReference type="InterPro" id="IPR048749">
    <property type="entry name" value="SLX1_C"/>
</dbReference>
<keyword evidence="2 8" id="KW-0255">Endonuclease</keyword>
<evidence type="ECO:0000259" key="10">
    <source>
        <dbReference type="PROSITE" id="PS50164"/>
    </source>
</evidence>
<gene>
    <name evidence="11" type="ORF">B0A50_06399</name>
</gene>
<evidence type="ECO:0000256" key="3">
    <source>
        <dbReference type="ARBA" id="ARBA00022763"/>
    </source>
</evidence>
<dbReference type="InterPro" id="IPR013083">
    <property type="entry name" value="Znf_RING/FYVE/PHD"/>
</dbReference>
<evidence type="ECO:0000256" key="5">
    <source>
        <dbReference type="ARBA" id="ARBA00023172"/>
    </source>
</evidence>
<comment type="cofactor">
    <cofactor evidence="8">
        <name>a divalent metal cation</name>
        <dbReference type="ChEBI" id="CHEBI:60240"/>
    </cofactor>
</comment>
<dbReference type="SUPFAM" id="SSF82771">
    <property type="entry name" value="GIY-YIG endonuclease"/>
    <property type="match status" value="1"/>
</dbReference>
<dbReference type="PANTHER" id="PTHR20208:SF10">
    <property type="entry name" value="STRUCTURE-SPECIFIC ENDONUCLEASE SUBUNIT SLX1"/>
    <property type="match status" value="1"/>
</dbReference>
<keyword evidence="5 8" id="KW-0233">DNA recombination</keyword>
<evidence type="ECO:0000256" key="8">
    <source>
        <dbReference type="HAMAP-Rule" id="MF_03100"/>
    </source>
</evidence>
<dbReference type="PANTHER" id="PTHR20208">
    <property type="entry name" value="STRUCTURE-SPECIFIC ENDONUCLEASE SUBUNIT SLX1"/>
    <property type="match status" value="1"/>
</dbReference>
<evidence type="ECO:0000256" key="4">
    <source>
        <dbReference type="ARBA" id="ARBA00022801"/>
    </source>
</evidence>
<keyword evidence="1 8" id="KW-0540">Nuclease</keyword>
<evidence type="ECO:0000256" key="7">
    <source>
        <dbReference type="ARBA" id="ARBA00023242"/>
    </source>
</evidence>
<dbReference type="PROSITE" id="PS50164">
    <property type="entry name" value="GIY_YIG"/>
    <property type="match status" value="1"/>
</dbReference>
<keyword evidence="4 8" id="KW-0378">Hydrolase</keyword>
<feature type="region of interest" description="Disordered" evidence="9">
    <location>
        <begin position="88"/>
        <end position="116"/>
    </location>
</feature>
<dbReference type="Pfam" id="PF01541">
    <property type="entry name" value="GIY-YIG"/>
    <property type="match status" value="1"/>
</dbReference>
<sequence>MDKPIPAFYACYLLRSTVRHQSLYVGSTPHPVRRLGQHNGKAKGGAVRTSRDSLRPWEMTCLVTGFPSKIAALQFEWAWQNTHLTRHVPPDSRLTQAKSTTRFSPKPGRARRRTSRPRLGLTDRLANLHLLLRATSFERWPLKVTFYAEDVHRVWSKWTSQQIEKLRPGIEVVVDQSVSNASNTAVEPSEPRGIDALDVGYSSLKDHLTKSQRAIENAEWLHCHICHQGLPSNGAMTLICPAESCTAMTHIECLSTRFLQAGKDKDAVVPTAGECPGCGGKLQWVDLVKELSLRMRGEKEVAALFKKKRRTKKQVEAAALAADEASAASAEDEEMDDPLPKDEDDWHELPESSDVEDVEAAAPTFCSDPSPPVKRPSWKRKEPTTPRSEPIIEDSDWDEAAVLT</sequence>
<accession>A0A4V5N3R0</accession>
<dbReference type="InterPro" id="IPR027520">
    <property type="entry name" value="Slx1"/>
</dbReference>
<comment type="subcellular location">
    <subcellularLocation>
        <location evidence="8">Nucleus</location>
    </subcellularLocation>
</comment>
<name>A0A4V5N3R0_9PEZI</name>
<dbReference type="AlphaFoldDB" id="A0A4V5N3R0"/>
<feature type="region of interest" description="Disordered" evidence="9">
    <location>
        <begin position="316"/>
        <end position="404"/>
    </location>
</feature>
<keyword evidence="6 8" id="KW-0234">DNA repair</keyword>
<evidence type="ECO:0000313" key="11">
    <source>
        <dbReference type="EMBL" id="TKA24639.1"/>
    </source>
</evidence>
<evidence type="ECO:0000256" key="9">
    <source>
        <dbReference type="SAM" id="MobiDB-lite"/>
    </source>
</evidence>
<dbReference type="OrthoDB" id="24645at2759"/>
<comment type="caution">
    <text evidence="8">Lacks conserved residue(s) required for the propagation of feature annotation.</text>
</comment>
<organism evidence="11 12">
    <name type="scientific">Salinomyces thailandicus</name>
    <dbReference type="NCBI Taxonomy" id="706561"/>
    <lineage>
        <taxon>Eukaryota</taxon>
        <taxon>Fungi</taxon>
        <taxon>Dikarya</taxon>
        <taxon>Ascomycota</taxon>
        <taxon>Pezizomycotina</taxon>
        <taxon>Dothideomycetes</taxon>
        <taxon>Dothideomycetidae</taxon>
        <taxon>Mycosphaerellales</taxon>
        <taxon>Teratosphaeriaceae</taxon>
        <taxon>Salinomyces</taxon>
    </lineage>
</organism>
<evidence type="ECO:0000313" key="12">
    <source>
        <dbReference type="Proteomes" id="UP000308549"/>
    </source>
</evidence>
<keyword evidence="12" id="KW-1185">Reference proteome</keyword>
<comment type="subunit">
    <text evidence="8">Forms a heterodimer with SLX4.</text>
</comment>
<comment type="caution">
    <text evidence="11">The sequence shown here is derived from an EMBL/GenBank/DDBJ whole genome shotgun (WGS) entry which is preliminary data.</text>
</comment>
<evidence type="ECO:0000256" key="1">
    <source>
        <dbReference type="ARBA" id="ARBA00022722"/>
    </source>
</evidence>
<comment type="similarity">
    <text evidence="8">Belongs to the SLX1 family.</text>
</comment>
<dbReference type="EMBL" id="NAJL01000042">
    <property type="protein sequence ID" value="TKA24639.1"/>
    <property type="molecule type" value="Genomic_DNA"/>
</dbReference>
<keyword evidence="3 8" id="KW-0227">DNA damage</keyword>
<dbReference type="HAMAP" id="MF_03100">
    <property type="entry name" value="Endonuc_su_Slx1"/>
    <property type="match status" value="1"/>
</dbReference>
<dbReference type="GO" id="GO:0033557">
    <property type="term" value="C:Slx1-Slx4 complex"/>
    <property type="evidence" value="ECO:0007669"/>
    <property type="project" value="UniProtKB-UniRule"/>
</dbReference>
<evidence type="ECO:0000256" key="6">
    <source>
        <dbReference type="ARBA" id="ARBA00023204"/>
    </source>
</evidence>
<feature type="domain" description="GIY-YIG" evidence="10">
    <location>
        <begin position="7"/>
        <end position="89"/>
    </location>
</feature>
<dbReference type="Gene3D" id="3.40.1440.10">
    <property type="entry name" value="GIY-YIG endonuclease"/>
    <property type="match status" value="1"/>
</dbReference>
<dbReference type="GO" id="GO:0000724">
    <property type="term" value="P:double-strand break repair via homologous recombination"/>
    <property type="evidence" value="ECO:0007669"/>
    <property type="project" value="TreeGrafter"/>
</dbReference>
<evidence type="ECO:0000256" key="2">
    <source>
        <dbReference type="ARBA" id="ARBA00022759"/>
    </source>
</evidence>
<comment type="function">
    <text evidence="8">Catalytic subunit of the SLX1-SLX4 structure-specific endonuclease that resolves DNA secondary structures generated during DNA repair and recombination. Has endonuclease activity towards branched DNA substrates, introducing single-strand cuts in duplex DNA close to junctions with ss-DNA.</text>
</comment>
<dbReference type="Gene3D" id="3.30.40.10">
    <property type="entry name" value="Zinc/RING finger domain, C3HC4 (zinc finger)"/>
    <property type="match status" value="1"/>
</dbReference>
<proteinExistence type="inferred from homology"/>
<dbReference type="GO" id="GO:0008821">
    <property type="term" value="F:crossover junction DNA endonuclease activity"/>
    <property type="evidence" value="ECO:0007669"/>
    <property type="project" value="TreeGrafter"/>
</dbReference>
<feature type="compositionally biased region" description="Low complexity" evidence="9">
    <location>
        <begin position="316"/>
        <end position="329"/>
    </location>
</feature>
<feature type="region of interest" description="Disordered" evidence="9">
    <location>
        <begin position="29"/>
        <end position="49"/>
    </location>
</feature>
<dbReference type="InterPro" id="IPR000305">
    <property type="entry name" value="GIY-YIG_endonuc"/>
</dbReference>
<protein>
    <recommendedName>
        <fullName evidence="10">GIY-YIG domain-containing protein</fullName>
    </recommendedName>
</protein>
<dbReference type="Proteomes" id="UP000308549">
    <property type="component" value="Unassembled WGS sequence"/>
</dbReference>